<dbReference type="InterPro" id="IPR005543">
    <property type="entry name" value="PASTA_dom"/>
</dbReference>
<dbReference type="PROSITE" id="PS51178">
    <property type="entry name" value="PASTA"/>
    <property type="match status" value="2"/>
</dbReference>
<dbReference type="SMART" id="SM00740">
    <property type="entry name" value="PASTA"/>
    <property type="match status" value="4"/>
</dbReference>
<evidence type="ECO:0000313" key="5">
    <source>
        <dbReference type="Proteomes" id="UP000673375"/>
    </source>
</evidence>
<evidence type="ECO:0000256" key="1">
    <source>
        <dbReference type="SAM" id="MobiDB-lite"/>
    </source>
</evidence>
<dbReference type="Pfam" id="PF03793">
    <property type="entry name" value="PASTA"/>
    <property type="match status" value="3"/>
</dbReference>
<evidence type="ECO:0000259" key="3">
    <source>
        <dbReference type="PROSITE" id="PS51178"/>
    </source>
</evidence>
<accession>A0ABS4CI64</accession>
<sequence>MSDFLSKFNKGNYDQKEEVKKQLRQDEKTEQLPVSQRKEQTERRPSSGPYITPEPEVSMSRRRKEEETEFDPTYKGKQKRKKLMILGGIVVSCIVGFFLYYQMTHVSVPDFTNKDVADARSWANENNLKVELEQKYDAKLAANKVIAQKQKAKSTIKKGSTLNLTASLGADPEEQLQLPDFMTMPKTEAEKWIKEQQAENISIIEEFHETEEAGKALKMEFTNAEVNKENYRRKDKLKLYYSKGKETYSKNITVPDFSKKTRTEVETWAKNNEIDVVFEEVTSADVEAGIVMSQGVAKDEKLAKKEQMTVTVSLGKGILVPDFSEYSMEDAATAVEGLNIQVKTIFTENIGYGQLVSQSVTAGTELTSKDDLTLKVVYSAGQPYIKDLRGTTVEGDLQKLFYDEFQSKGANINYQIRYVDSAEAKGTVVAMNIHGQYLPLNYTVYLDISLGNLSGEQKYGEPQSQGEDGSESE</sequence>
<feature type="region of interest" description="Disordered" evidence="1">
    <location>
        <begin position="15"/>
        <end position="74"/>
    </location>
</feature>
<name>A0ABS4CI64_9ENTE</name>
<gene>
    <name evidence="4" type="ORF">I6N96_06660</name>
</gene>
<feature type="domain" description="PASTA" evidence="3">
    <location>
        <begin position="102"/>
        <end position="168"/>
    </location>
</feature>
<dbReference type="CDD" id="cd06577">
    <property type="entry name" value="PASTA_pknB"/>
    <property type="match status" value="2"/>
</dbReference>
<evidence type="ECO:0000313" key="4">
    <source>
        <dbReference type="EMBL" id="MBP1045957.1"/>
    </source>
</evidence>
<proteinExistence type="predicted"/>
<keyword evidence="2" id="KW-0812">Transmembrane</keyword>
<dbReference type="RefSeq" id="WP_209556789.1">
    <property type="nucleotide sequence ID" value="NZ_JAEDXU010000003.1"/>
</dbReference>
<keyword evidence="2" id="KW-1133">Transmembrane helix</keyword>
<protein>
    <submittedName>
        <fullName evidence="4">PASTA domain-containing protein</fullName>
    </submittedName>
</protein>
<keyword evidence="2" id="KW-0472">Membrane</keyword>
<comment type="caution">
    <text evidence="4">The sequence shown here is derived from an EMBL/GenBank/DDBJ whole genome shotgun (WGS) entry which is preliminary data.</text>
</comment>
<dbReference type="Gene3D" id="3.30.10.20">
    <property type="match status" value="3"/>
</dbReference>
<dbReference type="Proteomes" id="UP000673375">
    <property type="component" value="Unassembled WGS sequence"/>
</dbReference>
<dbReference type="EMBL" id="JAEDXU010000003">
    <property type="protein sequence ID" value="MBP1045957.1"/>
    <property type="molecule type" value="Genomic_DNA"/>
</dbReference>
<feature type="domain" description="PASTA" evidence="3">
    <location>
        <begin position="315"/>
        <end position="380"/>
    </location>
</feature>
<keyword evidence="5" id="KW-1185">Reference proteome</keyword>
<reference evidence="4 5" key="1">
    <citation type="submission" date="2020-12" db="EMBL/GenBank/DDBJ databases">
        <title>Vagococcus allomyrinae sp. nov. and Enterococcus lavae sp. nov., isolated from the larvae of Allomyrina dichotoma.</title>
        <authorList>
            <person name="Lee S.D."/>
        </authorList>
    </citation>
    <scope>NUCLEOTIDE SEQUENCE [LARGE SCALE GENOMIC DNA]</scope>
    <source>
        <strain evidence="4 5">BWM-S5</strain>
    </source>
</reference>
<organism evidence="4 5">
    <name type="scientific">Enterococcus larvae</name>
    <dbReference type="NCBI Taxonomy" id="2794352"/>
    <lineage>
        <taxon>Bacteria</taxon>
        <taxon>Bacillati</taxon>
        <taxon>Bacillota</taxon>
        <taxon>Bacilli</taxon>
        <taxon>Lactobacillales</taxon>
        <taxon>Enterococcaceae</taxon>
        <taxon>Enterococcus</taxon>
    </lineage>
</organism>
<feature type="compositionally biased region" description="Basic and acidic residues" evidence="1">
    <location>
        <begin position="15"/>
        <end position="45"/>
    </location>
</feature>
<feature type="transmembrane region" description="Helical" evidence="2">
    <location>
        <begin position="83"/>
        <end position="101"/>
    </location>
</feature>
<evidence type="ECO:0000256" key="2">
    <source>
        <dbReference type="SAM" id="Phobius"/>
    </source>
</evidence>